<evidence type="ECO:0000313" key="1">
    <source>
        <dbReference type="EMBL" id="CAF4657434.1"/>
    </source>
</evidence>
<reference evidence="2" key="1">
    <citation type="submission" date="2021-02" db="EMBL/GenBank/DDBJ databases">
        <authorList>
            <person name="Nowell W R."/>
        </authorList>
    </citation>
    <scope>NUCLEOTIDE SEQUENCE</scope>
</reference>
<gene>
    <name evidence="2" type="ORF">TOA249_LOCUS29824</name>
    <name evidence="1" type="ORF">TSG867_LOCUS31144</name>
</gene>
<dbReference type="Proteomes" id="UP000663838">
    <property type="component" value="Unassembled WGS sequence"/>
</dbReference>
<dbReference type="EMBL" id="CAJOBQ010005509">
    <property type="protein sequence ID" value="CAF4657434.1"/>
    <property type="molecule type" value="Genomic_DNA"/>
</dbReference>
<protein>
    <submittedName>
        <fullName evidence="2">Uncharacterized protein</fullName>
    </submittedName>
</protein>
<accession>A0A821UEM4</accession>
<sequence>MQQNIKGQSNEAVKLKMFTTTTHHIIVKGQYIMKNDDQRRTILNYVLKSSPNIYLQNVFNITEHGSFILVVKNPELKIAFQMDPNKSEEVKLLQKLKKMFGLYTWSPAQPEMLDMVGCKLVFTHSSNNDFEALLNQRGDEIEESYVEISTTAVDVIKYSELDEQ</sequence>
<evidence type="ECO:0000313" key="3">
    <source>
        <dbReference type="Proteomes" id="UP000663838"/>
    </source>
</evidence>
<organism evidence="2 3">
    <name type="scientific">Rotaria socialis</name>
    <dbReference type="NCBI Taxonomy" id="392032"/>
    <lineage>
        <taxon>Eukaryota</taxon>
        <taxon>Metazoa</taxon>
        <taxon>Spiralia</taxon>
        <taxon>Gnathifera</taxon>
        <taxon>Rotifera</taxon>
        <taxon>Eurotatoria</taxon>
        <taxon>Bdelloidea</taxon>
        <taxon>Philodinida</taxon>
        <taxon>Philodinidae</taxon>
        <taxon>Rotaria</taxon>
    </lineage>
</organism>
<evidence type="ECO:0000313" key="2">
    <source>
        <dbReference type="EMBL" id="CAF4888625.1"/>
    </source>
</evidence>
<comment type="caution">
    <text evidence="2">The sequence shown here is derived from an EMBL/GenBank/DDBJ whole genome shotgun (WGS) entry which is preliminary data.</text>
</comment>
<proteinExistence type="predicted"/>
<name>A0A821UEM4_9BILA</name>
<dbReference type="EMBL" id="CAJOBS010004822">
    <property type="protein sequence ID" value="CAF4888625.1"/>
    <property type="molecule type" value="Genomic_DNA"/>
</dbReference>
<dbReference type="Proteomes" id="UP000663862">
    <property type="component" value="Unassembled WGS sequence"/>
</dbReference>
<dbReference type="AlphaFoldDB" id="A0A821UEM4"/>